<dbReference type="Proteomes" id="UP001595377">
    <property type="component" value="Unassembled WGS sequence"/>
</dbReference>
<evidence type="ECO:0000313" key="2">
    <source>
        <dbReference type="Proteomes" id="UP001595377"/>
    </source>
</evidence>
<dbReference type="RefSeq" id="WP_257317172.1">
    <property type="nucleotide sequence ID" value="NZ_JANFDG010000026.1"/>
</dbReference>
<name>A0ABV7DJ34_9HYPH</name>
<proteinExistence type="predicted"/>
<evidence type="ECO:0008006" key="3">
    <source>
        <dbReference type="Google" id="ProtNLM"/>
    </source>
</evidence>
<accession>A0ABV7DJ34</accession>
<sequence length="195" mass="21162">MMTYNPRDWYWLADDGRLYSSAAQALLDSDEPAYMEWSQEHRPTRWPIDGEGEQTDAALTEVLAPYGLSLWAPGLDEVKAQLRRTIDEAAERERLKYITPGAGQAMTYAEKAAQARQCLAAEDPQPEHYPLLAGEIGITAETLTGVAEVVSAAYGQWLVVGALIEAARLGAKAAVEAATTAEEAKAAAVVPWPSQ</sequence>
<evidence type="ECO:0000313" key="1">
    <source>
        <dbReference type="EMBL" id="MFC3074702.1"/>
    </source>
</evidence>
<reference evidence="2" key="1">
    <citation type="journal article" date="2019" name="Int. J. Syst. Evol. Microbiol.">
        <title>The Global Catalogue of Microorganisms (GCM) 10K type strain sequencing project: providing services to taxonomists for standard genome sequencing and annotation.</title>
        <authorList>
            <consortium name="The Broad Institute Genomics Platform"/>
            <consortium name="The Broad Institute Genome Sequencing Center for Infectious Disease"/>
            <person name="Wu L."/>
            <person name="Ma J."/>
        </authorList>
    </citation>
    <scope>NUCLEOTIDE SEQUENCE [LARGE SCALE GENOMIC DNA]</scope>
    <source>
        <strain evidence="2">KCTC 52677</strain>
    </source>
</reference>
<keyword evidence="2" id="KW-1185">Reference proteome</keyword>
<gene>
    <name evidence="1" type="ORF">ACFOHH_16440</name>
</gene>
<dbReference type="EMBL" id="JBHRSP010000025">
    <property type="protein sequence ID" value="MFC3074702.1"/>
    <property type="molecule type" value="Genomic_DNA"/>
</dbReference>
<protein>
    <recommendedName>
        <fullName evidence="3">DUF4376 domain-containing protein</fullName>
    </recommendedName>
</protein>
<organism evidence="1 2">
    <name type="scientific">Shinella pollutisoli</name>
    <dbReference type="NCBI Taxonomy" id="2250594"/>
    <lineage>
        <taxon>Bacteria</taxon>
        <taxon>Pseudomonadati</taxon>
        <taxon>Pseudomonadota</taxon>
        <taxon>Alphaproteobacteria</taxon>
        <taxon>Hyphomicrobiales</taxon>
        <taxon>Rhizobiaceae</taxon>
        <taxon>Shinella</taxon>
    </lineage>
</organism>
<comment type="caution">
    <text evidence="1">The sequence shown here is derived from an EMBL/GenBank/DDBJ whole genome shotgun (WGS) entry which is preliminary data.</text>
</comment>